<dbReference type="SMART" id="SM00495">
    <property type="entry name" value="ChtBD3"/>
    <property type="match status" value="1"/>
</dbReference>
<gene>
    <name evidence="11" type="ORF">GSF22_24500</name>
</gene>
<comment type="caution">
    <text evidence="11">The sequence shown here is derived from an EMBL/GenBank/DDBJ whole genome shotgun (WGS) entry which is preliminary data.</text>
</comment>
<dbReference type="InterPro" id="IPR035070">
    <property type="entry name" value="Streptogrisin_prodomain"/>
</dbReference>
<dbReference type="InterPro" id="IPR009003">
    <property type="entry name" value="Peptidase_S1_PA"/>
</dbReference>
<evidence type="ECO:0000313" key="12">
    <source>
        <dbReference type="Proteomes" id="UP000823521"/>
    </source>
</evidence>
<reference evidence="11 12" key="1">
    <citation type="submission" date="2019-12" db="EMBL/GenBank/DDBJ databases">
        <title>Whole genome sequencing of endophytic Actinobacterium Micromonospora sp. MPMI6T.</title>
        <authorList>
            <person name="Evv R."/>
            <person name="Podile A.R."/>
        </authorList>
    </citation>
    <scope>NUCLEOTIDE SEQUENCE [LARGE SCALE GENOMIC DNA]</scope>
    <source>
        <strain evidence="11 12">MPMI6</strain>
    </source>
</reference>
<evidence type="ECO:0000256" key="8">
    <source>
        <dbReference type="SAM" id="MobiDB-lite"/>
    </source>
</evidence>
<dbReference type="Pfam" id="PF02983">
    <property type="entry name" value="Pro_Al_protease"/>
    <property type="match status" value="1"/>
</dbReference>
<evidence type="ECO:0000256" key="2">
    <source>
        <dbReference type="ARBA" id="ARBA00022670"/>
    </source>
</evidence>
<evidence type="ECO:0000256" key="4">
    <source>
        <dbReference type="ARBA" id="ARBA00022801"/>
    </source>
</evidence>
<evidence type="ECO:0000256" key="5">
    <source>
        <dbReference type="ARBA" id="ARBA00022825"/>
    </source>
</evidence>
<keyword evidence="6" id="KW-0865">Zymogen</keyword>
<evidence type="ECO:0000256" key="6">
    <source>
        <dbReference type="ARBA" id="ARBA00023145"/>
    </source>
</evidence>
<dbReference type="PRINTS" id="PR00861">
    <property type="entry name" value="ALYTICPTASE"/>
</dbReference>
<dbReference type="InterPro" id="IPR003610">
    <property type="entry name" value="CBM5/12"/>
</dbReference>
<dbReference type="InterPro" id="IPR036573">
    <property type="entry name" value="CBM_sf_5/12"/>
</dbReference>
<feature type="chain" id="PRO_5046267343" evidence="9">
    <location>
        <begin position="31"/>
        <end position="448"/>
    </location>
</feature>
<comment type="similarity">
    <text evidence="1">Belongs to the peptidase S1 family.</text>
</comment>
<dbReference type="CDD" id="cd12214">
    <property type="entry name" value="ChiA1_BD"/>
    <property type="match status" value="1"/>
</dbReference>
<keyword evidence="12" id="KW-1185">Reference proteome</keyword>
<dbReference type="Gene3D" id="2.10.10.20">
    <property type="entry name" value="Carbohydrate-binding module superfamily 5/12"/>
    <property type="match status" value="1"/>
</dbReference>
<keyword evidence="7" id="KW-1015">Disulfide bond</keyword>
<feature type="compositionally biased region" description="Low complexity" evidence="8">
    <location>
        <begin position="394"/>
        <end position="404"/>
    </location>
</feature>
<keyword evidence="3 9" id="KW-0732">Signal</keyword>
<dbReference type="EMBL" id="WVUH01000266">
    <property type="protein sequence ID" value="MBO4209133.1"/>
    <property type="molecule type" value="Genomic_DNA"/>
</dbReference>
<feature type="region of interest" description="Disordered" evidence="8">
    <location>
        <begin position="383"/>
        <end position="404"/>
    </location>
</feature>
<proteinExistence type="inferred from homology"/>
<keyword evidence="5" id="KW-0720">Serine protease</keyword>
<name>A0ABS3VXP8_MICEH</name>
<feature type="signal peptide" evidence="9">
    <location>
        <begin position="1"/>
        <end position="30"/>
    </location>
</feature>
<dbReference type="InterPro" id="IPR004236">
    <property type="entry name" value="Pept_S1_alpha_lytic"/>
</dbReference>
<sequence>MLQRAATMAAATLTAAAVALAFALTTQASAGTTHATSDDAAAAPAGIAPAMFTAMQRDLHLTPAQARARLDTDTRASRVQQVLRTTLGGRHGGTWVSPQGDAVHVGIVSDADAATVRNLGAVPVRVAHSERQLDAAVDRLNRRAAIAPAGVTGWYADLPGSAVVVLTRDADSAAVRSFAAAAGLPADAVRVRVTTENPRPYLDVVGGNAYYTGSSRCSIGFSVNGGFVTAGHCGRTGARTSQPAGTYRGSTFPGRDYAWVQVDAGNTPRGLVNNYSGGTVAVAGSTEAAVGAAVCRSGSTTGWRCGSIQQKNASVTYPEGTVSGLTRSNACAEPGDSGGSWLSGNQAQGVTSGGSGNCTSGGTMYFQPVNPILAAYGLTLVTSGGPNPTPTPTPTGTQPPGGTTWQAGTTYAAGATVTYAGLSYQCLQGHTAQVGWEPPNVPALWQRV</sequence>
<protein>
    <submittedName>
        <fullName evidence="11">S1 family peptidase</fullName>
    </submittedName>
</protein>
<accession>A0ABS3VXP8</accession>
<dbReference type="Gene3D" id="3.30.300.50">
    <property type="match status" value="2"/>
</dbReference>
<dbReference type="SUPFAM" id="SSF51055">
    <property type="entry name" value="Carbohydrate binding domain"/>
    <property type="match status" value="1"/>
</dbReference>
<evidence type="ECO:0000256" key="7">
    <source>
        <dbReference type="ARBA" id="ARBA00023157"/>
    </source>
</evidence>
<keyword evidence="4" id="KW-0378">Hydrolase</keyword>
<dbReference type="CDD" id="cd21112">
    <property type="entry name" value="alphaLP-like"/>
    <property type="match status" value="1"/>
</dbReference>
<evidence type="ECO:0000256" key="1">
    <source>
        <dbReference type="ARBA" id="ARBA00007664"/>
    </source>
</evidence>
<dbReference type="SUPFAM" id="SSF50494">
    <property type="entry name" value="Trypsin-like serine proteases"/>
    <property type="match status" value="1"/>
</dbReference>
<feature type="domain" description="Chitin-binding type-3" evidence="10">
    <location>
        <begin position="402"/>
        <end position="448"/>
    </location>
</feature>
<dbReference type="InterPro" id="IPR043504">
    <property type="entry name" value="Peptidase_S1_PA_chymotrypsin"/>
</dbReference>
<evidence type="ECO:0000256" key="9">
    <source>
        <dbReference type="SAM" id="SignalP"/>
    </source>
</evidence>
<dbReference type="Proteomes" id="UP000823521">
    <property type="component" value="Unassembled WGS sequence"/>
</dbReference>
<keyword evidence="2" id="KW-0645">Protease</keyword>
<evidence type="ECO:0000256" key="3">
    <source>
        <dbReference type="ARBA" id="ARBA00022729"/>
    </source>
</evidence>
<organism evidence="11 12">
    <name type="scientific">Micromonospora echinofusca</name>
    <dbReference type="NCBI Taxonomy" id="47858"/>
    <lineage>
        <taxon>Bacteria</taxon>
        <taxon>Bacillati</taxon>
        <taxon>Actinomycetota</taxon>
        <taxon>Actinomycetes</taxon>
        <taxon>Micromonosporales</taxon>
        <taxon>Micromonosporaceae</taxon>
        <taxon>Micromonospora</taxon>
    </lineage>
</organism>
<evidence type="ECO:0000259" key="10">
    <source>
        <dbReference type="SMART" id="SM00495"/>
    </source>
</evidence>
<dbReference type="Gene3D" id="2.40.10.10">
    <property type="entry name" value="Trypsin-like serine proteases"/>
    <property type="match status" value="2"/>
</dbReference>
<evidence type="ECO:0000313" key="11">
    <source>
        <dbReference type="EMBL" id="MBO4209133.1"/>
    </source>
</evidence>
<dbReference type="InterPro" id="IPR001316">
    <property type="entry name" value="Pept_S1A_streptogrisin"/>
</dbReference>
<dbReference type="Pfam" id="PF02839">
    <property type="entry name" value="CBM_5_12"/>
    <property type="match status" value="1"/>
</dbReference>